<comment type="cofactor">
    <cofactor evidence="2">
        <name>Mg(2+)</name>
        <dbReference type="ChEBI" id="CHEBI:18420"/>
    </cofactor>
</comment>
<evidence type="ECO:0000313" key="12">
    <source>
        <dbReference type="Proteomes" id="UP001432039"/>
    </source>
</evidence>
<evidence type="ECO:0000256" key="9">
    <source>
        <dbReference type="ARBA" id="ARBA00023235"/>
    </source>
</evidence>
<proteinExistence type="inferred from homology"/>
<protein>
    <recommendedName>
        <fullName evidence="4">DNA topoisomerase (ATP-hydrolyzing)</fullName>
        <ecNumber evidence="4">5.6.2.2</ecNumber>
    </recommendedName>
</protein>
<dbReference type="InterPro" id="IPR020568">
    <property type="entry name" value="Ribosomal_Su5_D2-typ_SF"/>
</dbReference>
<dbReference type="Gene3D" id="3.30.230.10">
    <property type="match status" value="1"/>
</dbReference>
<comment type="similarity">
    <text evidence="3">Belongs to the type II topoisomerase GyrB family.</text>
</comment>
<dbReference type="InterPro" id="IPR014721">
    <property type="entry name" value="Ribsml_uS5_D2-typ_fold_subgr"/>
</dbReference>
<comment type="catalytic activity">
    <reaction evidence="1">
        <text>ATP-dependent breakage, passage and rejoining of double-stranded DNA.</text>
        <dbReference type="EC" id="5.6.2.2"/>
    </reaction>
</comment>
<dbReference type="InterPro" id="IPR001241">
    <property type="entry name" value="Topo_IIA"/>
</dbReference>
<accession>A0ABZ1TNB2</accession>
<dbReference type="GO" id="GO:0005524">
    <property type="term" value="F:ATP binding"/>
    <property type="evidence" value="ECO:0007669"/>
    <property type="project" value="UniProtKB-KW"/>
</dbReference>
<dbReference type="Gene3D" id="3.30.565.10">
    <property type="entry name" value="Histidine kinase-like ATPase, C-terminal domain"/>
    <property type="match status" value="1"/>
</dbReference>
<dbReference type="PANTHER" id="PTHR45866:SF1">
    <property type="entry name" value="DNA GYRASE SUBUNIT B, MITOCHONDRIAL"/>
    <property type="match status" value="1"/>
</dbReference>
<dbReference type="PANTHER" id="PTHR45866">
    <property type="entry name" value="DNA GYRASE/TOPOISOMERASE SUBUNIT B"/>
    <property type="match status" value="1"/>
</dbReference>
<dbReference type="EMBL" id="CP108090">
    <property type="protein sequence ID" value="WUQ16467.1"/>
    <property type="molecule type" value="Genomic_DNA"/>
</dbReference>
<dbReference type="InterPro" id="IPR000565">
    <property type="entry name" value="Topo_IIA_B"/>
</dbReference>
<evidence type="ECO:0000256" key="7">
    <source>
        <dbReference type="ARBA" id="ARBA00023029"/>
    </source>
</evidence>
<keyword evidence="5" id="KW-0547">Nucleotide-binding</keyword>
<evidence type="ECO:0000256" key="6">
    <source>
        <dbReference type="ARBA" id="ARBA00022840"/>
    </source>
</evidence>
<evidence type="ECO:0000256" key="8">
    <source>
        <dbReference type="ARBA" id="ARBA00023125"/>
    </source>
</evidence>
<dbReference type="InterPro" id="IPR003594">
    <property type="entry name" value="HATPase_dom"/>
</dbReference>
<evidence type="ECO:0000256" key="3">
    <source>
        <dbReference type="ARBA" id="ARBA00010708"/>
    </source>
</evidence>
<dbReference type="PRINTS" id="PR00418">
    <property type="entry name" value="TPI2FAMILY"/>
</dbReference>
<dbReference type="Pfam" id="PF02518">
    <property type="entry name" value="HATPase_c"/>
    <property type="match status" value="1"/>
</dbReference>
<dbReference type="InterPro" id="IPR036890">
    <property type="entry name" value="HATPase_C_sf"/>
</dbReference>
<dbReference type="SMART" id="SM00387">
    <property type="entry name" value="HATPase_c"/>
    <property type="match status" value="1"/>
</dbReference>
<evidence type="ECO:0000256" key="5">
    <source>
        <dbReference type="ARBA" id="ARBA00022741"/>
    </source>
</evidence>
<keyword evidence="8" id="KW-0238">DNA-binding</keyword>
<keyword evidence="12" id="KW-1185">Reference proteome</keyword>
<dbReference type="Pfam" id="PF00204">
    <property type="entry name" value="DNA_gyraseB"/>
    <property type="match status" value="1"/>
</dbReference>
<keyword evidence="9" id="KW-0413">Isomerase</keyword>
<evidence type="ECO:0000256" key="1">
    <source>
        <dbReference type="ARBA" id="ARBA00000185"/>
    </source>
</evidence>
<evidence type="ECO:0000259" key="10">
    <source>
        <dbReference type="SMART" id="SM00387"/>
    </source>
</evidence>
<dbReference type="SUPFAM" id="SSF54211">
    <property type="entry name" value="Ribosomal protein S5 domain 2-like"/>
    <property type="match status" value="1"/>
</dbReference>
<evidence type="ECO:0000256" key="4">
    <source>
        <dbReference type="ARBA" id="ARBA00012895"/>
    </source>
</evidence>
<keyword evidence="7" id="KW-0799">Topoisomerase</keyword>
<evidence type="ECO:0000256" key="2">
    <source>
        <dbReference type="ARBA" id="ARBA00001946"/>
    </source>
</evidence>
<dbReference type="InterPro" id="IPR013506">
    <property type="entry name" value="Topo_IIA_bsu_dom2"/>
</dbReference>
<feature type="domain" description="Histidine kinase/HSP90-like ATPase" evidence="10">
    <location>
        <begin position="33"/>
        <end position="176"/>
    </location>
</feature>
<dbReference type="SMART" id="SM00433">
    <property type="entry name" value="TOP2c"/>
    <property type="match status" value="1"/>
</dbReference>
<dbReference type="CDD" id="cd00329">
    <property type="entry name" value="TopoII_MutL_Trans"/>
    <property type="match status" value="1"/>
</dbReference>
<dbReference type="Proteomes" id="UP001432039">
    <property type="component" value="Chromosome"/>
</dbReference>
<dbReference type="RefSeq" id="WP_328964749.1">
    <property type="nucleotide sequence ID" value="NZ_CP108090.1"/>
</dbReference>
<gene>
    <name evidence="11" type="ORF">OG517_36395</name>
</gene>
<keyword evidence="6 11" id="KW-0067">ATP-binding</keyword>
<reference evidence="11" key="1">
    <citation type="submission" date="2022-10" db="EMBL/GenBank/DDBJ databases">
        <title>The complete genomes of actinobacterial strains from the NBC collection.</title>
        <authorList>
            <person name="Joergensen T.S."/>
            <person name="Alvarez Arevalo M."/>
            <person name="Sterndorff E.B."/>
            <person name="Faurdal D."/>
            <person name="Vuksanovic O."/>
            <person name="Mourched A.-S."/>
            <person name="Charusanti P."/>
            <person name="Shaw S."/>
            <person name="Blin K."/>
            <person name="Weber T."/>
        </authorList>
    </citation>
    <scope>NUCLEOTIDE SEQUENCE</scope>
    <source>
        <strain evidence="11">NBC_00248</strain>
    </source>
</reference>
<sequence>MSDEAIGYDAAHIKVLEWPEAVRRRPGMYIGSTDERGLHQLVLEVADRAVNEAVSGRAGSVGVTLLADGGVRVTDDGPGVPFAAAGDTEGPGLEALLTELSFGARPGDRRAVNLTRFGLGPAVANALSSRLTAEVRRAGVRRVQECARGVAVTPPTAAGPAPGSGTTLTFRPDAVLFATTECSFAVLAERFRELAFLNRGLDISLTDERPADGPQTARFRFLGGVRDFVLSLPARAGTPVHTDVIGFEREDPRMAGTMEVALRWCGSPEERIRGFANSVATPYGGTHEAGLRAGVAAALDAYARGRGLPAAEAPGLDGERVAAGLTAVVSVKLDDPEFVGATHGELGNAAVRACVGEAVGEHLGAWLEENPEQATAVVDRILGADALG</sequence>
<organism evidence="11 12">
    <name type="scientific">Streptomyces virginiae</name>
    <name type="common">Streptomyces cinnamonensis</name>
    <dbReference type="NCBI Taxonomy" id="1961"/>
    <lineage>
        <taxon>Bacteria</taxon>
        <taxon>Bacillati</taxon>
        <taxon>Actinomycetota</taxon>
        <taxon>Actinomycetes</taxon>
        <taxon>Kitasatosporales</taxon>
        <taxon>Streptomycetaceae</taxon>
        <taxon>Streptomyces</taxon>
    </lineage>
</organism>
<evidence type="ECO:0000313" key="11">
    <source>
        <dbReference type="EMBL" id="WUQ16467.1"/>
    </source>
</evidence>
<dbReference type="SUPFAM" id="SSF55874">
    <property type="entry name" value="ATPase domain of HSP90 chaperone/DNA topoisomerase II/histidine kinase"/>
    <property type="match status" value="1"/>
</dbReference>
<dbReference type="EC" id="5.6.2.2" evidence="4"/>
<dbReference type="PRINTS" id="PR01159">
    <property type="entry name" value="DNAGYRASEB"/>
</dbReference>
<name>A0ABZ1TNB2_STRVG</name>